<keyword evidence="4" id="KW-0255">Endonuclease</keyword>
<dbReference type="Pfam" id="PF03372">
    <property type="entry name" value="Exo_endo_phos"/>
    <property type="match status" value="1"/>
</dbReference>
<evidence type="ECO:0000259" key="3">
    <source>
        <dbReference type="Pfam" id="PF03372"/>
    </source>
</evidence>
<feature type="transmembrane region" description="Helical" evidence="2">
    <location>
        <begin position="7"/>
        <end position="30"/>
    </location>
</feature>
<keyword evidence="5" id="KW-1185">Reference proteome</keyword>
<proteinExistence type="predicted"/>
<feature type="transmembrane region" description="Helical" evidence="2">
    <location>
        <begin position="60"/>
        <end position="78"/>
    </location>
</feature>
<keyword evidence="2" id="KW-0472">Membrane</keyword>
<feature type="region of interest" description="Disordered" evidence="1">
    <location>
        <begin position="325"/>
        <end position="353"/>
    </location>
</feature>
<organism evidence="4 5">
    <name type="scientific">Aequorivita iocasae</name>
    <dbReference type="NCBI Taxonomy" id="2803865"/>
    <lineage>
        <taxon>Bacteria</taxon>
        <taxon>Pseudomonadati</taxon>
        <taxon>Bacteroidota</taxon>
        <taxon>Flavobacteriia</taxon>
        <taxon>Flavobacteriales</taxon>
        <taxon>Flavobacteriaceae</taxon>
        <taxon>Aequorivita</taxon>
    </lineage>
</organism>
<evidence type="ECO:0000313" key="5">
    <source>
        <dbReference type="Proteomes" id="UP000629420"/>
    </source>
</evidence>
<dbReference type="InterPro" id="IPR036691">
    <property type="entry name" value="Endo/exonu/phosph_ase_sf"/>
</dbReference>
<evidence type="ECO:0000256" key="1">
    <source>
        <dbReference type="SAM" id="MobiDB-lite"/>
    </source>
</evidence>
<reference evidence="4 5" key="1">
    <citation type="submission" date="2021-01" db="EMBL/GenBank/DDBJ databases">
        <title>Aequorivita sp. strain KX20305, a bacterium isolated from the sediment collected at a cold seep field in South China Sea.</title>
        <authorList>
            <person name="Zhang H."/>
            <person name="Li C."/>
        </authorList>
    </citation>
    <scope>NUCLEOTIDE SEQUENCE [LARGE SCALE GENOMIC DNA]</scope>
    <source>
        <strain evidence="4 5">KX20305</strain>
    </source>
</reference>
<keyword evidence="4" id="KW-0540">Nuclease</keyword>
<dbReference type="RefSeq" id="WP_202336089.1">
    <property type="nucleotide sequence ID" value="NZ_CP068439.1"/>
</dbReference>
<keyword evidence="4" id="KW-0378">Hydrolase</keyword>
<accession>A0ABX7DRW9</accession>
<evidence type="ECO:0000256" key="2">
    <source>
        <dbReference type="SAM" id="Phobius"/>
    </source>
</evidence>
<keyword evidence="2" id="KW-0812">Transmembrane</keyword>
<dbReference type="Gene3D" id="3.60.10.10">
    <property type="entry name" value="Endonuclease/exonuclease/phosphatase"/>
    <property type="match status" value="1"/>
</dbReference>
<dbReference type="EMBL" id="CP068439">
    <property type="protein sequence ID" value="QQX76283.1"/>
    <property type="molecule type" value="Genomic_DNA"/>
</dbReference>
<gene>
    <name evidence="4" type="ORF">JK629_13260</name>
</gene>
<feature type="domain" description="Endonuclease/exonuclease/phosphatase" evidence="3">
    <location>
        <begin position="109"/>
        <end position="314"/>
    </location>
</feature>
<dbReference type="Proteomes" id="UP000629420">
    <property type="component" value="Chromosome"/>
</dbReference>
<feature type="transmembrane region" description="Helical" evidence="2">
    <location>
        <begin position="36"/>
        <end position="53"/>
    </location>
</feature>
<name>A0ABX7DRW9_9FLAO</name>
<feature type="compositionally biased region" description="Basic and acidic residues" evidence="1">
    <location>
        <begin position="325"/>
        <end position="341"/>
    </location>
</feature>
<protein>
    <submittedName>
        <fullName evidence="4">Endonuclease/exonuclease/phosphatase family protein</fullName>
    </submittedName>
</protein>
<dbReference type="GO" id="GO:0004519">
    <property type="term" value="F:endonuclease activity"/>
    <property type="evidence" value="ECO:0007669"/>
    <property type="project" value="UniProtKB-KW"/>
</dbReference>
<evidence type="ECO:0000313" key="4">
    <source>
        <dbReference type="EMBL" id="QQX76283.1"/>
    </source>
</evidence>
<dbReference type="InterPro" id="IPR005135">
    <property type="entry name" value="Endo/exonuclease/phosphatase"/>
</dbReference>
<dbReference type="SUPFAM" id="SSF56219">
    <property type="entry name" value="DNase I-like"/>
    <property type="match status" value="1"/>
</dbReference>
<keyword evidence="2" id="KW-1133">Transmembrane helix</keyword>
<sequence>MKFKSFLYILGTVAVILTIFPFVAVDYWWIRIFDFPHIQLTILTFVAFVVFFMRFEVKRVNDYLFVTILAACLIMQAWKIIPYTPLAAKDIQDSQEKNAGTTISLYAANVLQSNKKPELLISDFKEMNPDIMLLVETNERWRDYVVKNLPDAYKYRVEVPQDNTYGMLLYSKYQLINPEVKYLVDKKIPSIHTKLLLTSGDTVQLYSIHPTPPMPQHNPRSTDRDSEMMKIANLSRTSTYPVIVLGDFNDVAWSNTTSLFQNVGELLDLRKGRGIYNTYNANSVVFRWPLDHIFVSAEFRLIAIKLGQDINSDHLPTYANLSFEPEKAAEQQPEKPSEKQLKNAKQQAERVQL</sequence>